<keyword evidence="3" id="KW-1185">Reference proteome</keyword>
<accession>A0A167FYJ7</accession>
<dbReference type="Pfam" id="PF13424">
    <property type="entry name" value="TPR_12"/>
    <property type="match status" value="1"/>
</dbReference>
<evidence type="ECO:0000313" key="3">
    <source>
        <dbReference type="Proteomes" id="UP000076738"/>
    </source>
</evidence>
<evidence type="ECO:0000313" key="2">
    <source>
        <dbReference type="EMBL" id="KZO89982.1"/>
    </source>
</evidence>
<name>A0A167FYJ7_CALVF</name>
<dbReference type="Gene3D" id="1.25.40.10">
    <property type="entry name" value="Tetratricopeptide repeat domain"/>
    <property type="match status" value="3"/>
</dbReference>
<dbReference type="SUPFAM" id="SSF52540">
    <property type="entry name" value="P-loop containing nucleoside triphosphate hydrolases"/>
    <property type="match status" value="1"/>
</dbReference>
<dbReference type="STRING" id="1330018.A0A167FYJ7"/>
<dbReference type="OrthoDB" id="431454at2759"/>
<dbReference type="InterPro" id="IPR011990">
    <property type="entry name" value="TPR-like_helical_dom_sf"/>
</dbReference>
<evidence type="ECO:0000259" key="1">
    <source>
        <dbReference type="Pfam" id="PF20703"/>
    </source>
</evidence>
<dbReference type="PANTHER" id="PTHR47691">
    <property type="entry name" value="REGULATOR-RELATED"/>
    <property type="match status" value="1"/>
</dbReference>
<sequence length="964" mass="105982">MSASSANPNGLGGRLNRSLSRWKAKAGAVLDPMKELVERTACLVIGISEEIEMRQQDCDELATKLAWVMEQVLQKLLPDSGGDRASEATAHTILQALTTKASDIDNFLNRRSSKVQALMSTTRAETIAKFVKDLDEMRLKFVEVRITDVSQQVEGLHGSSMAAKHPEIPSKPAVFFGRDELVATIVQLLLRDQACRIPLFGTGGIGKTSVAVTAINDDEVRAKYGRDILFYSCESTPTAEGIIQELAESLGLQHDSDARSRLFRYLRSRGCSLLVLDNLETAVYSEDGDHVHQLLREFAQLPGLSLIITMRGDLPPVGVEWEDLDALHTLSLDAAHQIWTEIARKTDKKLHALLGRLDGLPLAIRLMAHQGKYFTPTQLLISYEKSAAKLLKVAAGGRLGSLEVSIELSLGSKILLEEPCALELLTLMCLLPDGATIEALQEMLPSMNDDVLPAASALQQVALAFDRNGRLKVLAPIRDVILVRRPPHGRSLDELRGFFMGLCSRALNIGRSNGKESVQLLSVEFGNINSILVHFWKAPPDGYNIPHLFGATTKIAYFSCMCYCGDPTALLAEAQRRLDMMQYRHEAAECRRRLGDVLRMQCRDTEAVAMLEKAKLAFEAIGEPLGAVQCTQDLGDILRLQFRYTEAVAMLEEAKLAFEAIGEQLGAAQCTQSLGDVLRMQSRDMEAVAMLEEAKLAFEAIGDPLGAAQCTQDLGDILRMQFRYTEAVAMLEEVKLAFEAIGRPLGAAQCTKRRGSILLTQSRYTEAVTMLEEAKLAFEAIGEPLGAAQCTQGVGDVLRMQSRYAEAAVPMLEEAKVAFEAIGEPLGAAECKQSLGDILRMQSRYTEAVAMLEEAKLAFEAIGERLGAAQCTTSLGRILLREDRWEEGILLLEQAEVEFLDIGNRVALARCSEWLANALRVPQRYEEARLKLIKARDIYQELGFSNDVEDCVNALAALPTEAVD</sequence>
<dbReference type="EMBL" id="KV417356">
    <property type="protein sequence ID" value="KZO89982.1"/>
    <property type="molecule type" value="Genomic_DNA"/>
</dbReference>
<dbReference type="Gene3D" id="3.40.50.300">
    <property type="entry name" value="P-loop containing nucleotide triphosphate hydrolases"/>
    <property type="match status" value="1"/>
</dbReference>
<gene>
    <name evidence="2" type="ORF">CALVIDRAFT_523243</name>
</gene>
<dbReference type="InterPro" id="IPR027417">
    <property type="entry name" value="P-loop_NTPase"/>
</dbReference>
<dbReference type="Pfam" id="PF20703">
    <property type="entry name" value="nSTAND1"/>
    <property type="match status" value="1"/>
</dbReference>
<proteinExistence type="predicted"/>
<dbReference type="AlphaFoldDB" id="A0A167FYJ7"/>
<protein>
    <recommendedName>
        <fullName evidence="1">Novel STAND NTPase 1 domain-containing protein</fullName>
    </recommendedName>
</protein>
<dbReference type="Proteomes" id="UP000076738">
    <property type="component" value="Unassembled WGS sequence"/>
</dbReference>
<reference evidence="2 3" key="1">
    <citation type="journal article" date="2016" name="Mol. Biol. Evol.">
        <title>Comparative Genomics of Early-Diverging Mushroom-Forming Fungi Provides Insights into the Origins of Lignocellulose Decay Capabilities.</title>
        <authorList>
            <person name="Nagy L.G."/>
            <person name="Riley R."/>
            <person name="Tritt A."/>
            <person name="Adam C."/>
            <person name="Daum C."/>
            <person name="Floudas D."/>
            <person name="Sun H."/>
            <person name="Yadav J.S."/>
            <person name="Pangilinan J."/>
            <person name="Larsson K.H."/>
            <person name="Matsuura K."/>
            <person name="Barry K."/>
            <person name="Labutti K."/>
            <person name="Kuo R."/>
            <person name="Ohm R.A."/>
            <person name="Bhattacharya S.S."/>
            <person name="Shirouzu T."/>
            <person name="Yoshinaga Y."/>
            <person name="Martin F.M."/>
            <person name="Grigoriev I.V."/>
            <person name="Hibbett D.S."/>
        </authorList>
    </citation>
    <scope>NUCLEOTIDE SEQUENCE [LARGE SCALE GENOMIC DNA]</scope>
    <source>
        <strain evidence="2 3">TUFC12733</strain>
    </source>
</reference>
<dbReference type="InterPro" id="IPR049052">
    <property type="entry name" value="nSTAND1"/>
</dbReference>
<dbReference type="SUPFAM" id="SSF48452">
    <property type="entry name" value="TPR-like"/>
    <property type="match status" value="3"/>
</dbReference>
<organism evidence="2 3">
    <name type="scientific">Calocera viscosa (strain TUFC12733)</name>
    <dbReference type="NCBI Taxonomy" id="1330018"/>
    <lineage>
        <taxon>Eukaryota</taxon>
        <taxon>Fungi</taxon>
        <taxon>Dikarya</taxon>
        <taxon>Basidiomycota</taxon>
        <taxon>Agaricomycotina</taxon>
        <taxon>Dacrymycetes</taxon>
        <taxon>Dacrymycetales</taxon>
        <taxon>Dacrymycetaceae</taxon>
        <taxon>Calocera</taxon>
    </lineage>
</organism>
<feature type="domain" description="Novel STAND NTPase 1" evidence="1">
    <location>
        <begin position="172"/>
        <end position="314"/>
    </location>
</feature>
<dbReference type="PANTHER" id="PTHR47691:SF3">
    <property type="entry name" value="HTH-TYPE TRANSCRIPTIONAL REGULATOR RV0890C-RELATED"/>
    <property type="match status" value="1"/>
</dbReference>
<dbReference type="Pfam" id="PF13374">
    <property type="entry name" value="TPR_10"/>
    <property type="match status" value="1"/>
</dbReference>